<name>A0A5K7Z2C8_9BACT</name>
<dbReference type="KEGG" id="dwd:DSCW_25150"/>
<protein>
    <recommendedName>
        <fullName evidence="1">Double Cache domain-containing protein</fullName>
    </recommendedName>
</protein>
<evidence type="ECO:0000313" key="2">
    <source>
        <dbReference type="EMBL" id="BBO75098.1"/>
    </source>
</evidence>
<accession>A0A5K7Z2C8</accession>
<evidence type="ECO:0000259" key="1">
    <source>
        <dbReference type="Pfam" id="PF08269"/>
    </source>
</evidence>
<evidence type="ECO:0000313" key="3">
    <source>
        <dbReference type="Proteomes" id="UP000427769"/>
    </source>
</evidence>
<keyword evidence="3" id="KW-1185">Reference proteome</keyword>
<sequence length="175" mass="20076">MAKMNYLAKWLLVFLAIGFGPFSTSMAQESEILSPVAQKARAIVEAACDYIGAHSNDMPAVQHVLRNNPRFFDRKNALYVFVHRYDAARKEAIVCAHGIRPELIGKNMWNLRTPNGRLLFHEIARLVEKDGEGWIEYDWLNPFADRLQTKLSYVKRVLLGDGRKIWVGCGLWKEN</sequence>
<proteinExistence type="predicted"/>
<dbReference type="AlphaFoldDB" id="A0A5K7Z2C8"/>
<dbReference type="Gene3D" id="3.30.450.20">
    <property type="entry name" value="PAS domain"/>
    <property type="match status" value="1"/>
</dbReference>
<reference evidence="2 3" key="1">
    <citation type="submission" date="2019-11" db="EMBL/GenBank/DDBJ databases">
        <title>Comparative genomics of hydrocarbon-degrading Desulfosarcina strains.</title>
        <authorList>
            <person name="Watanabe M."/>
            <person name="Kojima H."/>
            <person name="Fukui M."/>
        </authorList>
    </citation>
    <scope>NUCLEOTIDE SEQUENCE [LARGE SCALE GENOMIC DNA]</scope>
    <source>
        <strain evidence="2 3">PP31</strain>
    </source>
</reference>
<dbReference type="Proteomes" id="UP000427769">
    <property type="component" value="Chromosome"/>
</dbReference>
<dbReference type="EMBL" id="AP021875">
    <property type="protein sequence ID" value="BBO75098.1"/>
    <property type="molecule type" value="Genomic_DNA"/>
</dbReference>
<feature type="domain" description="Double Cache" evidence="1">
    <location>
        <begin position="86"/>
        <end position="156"/>
    </location>
</feature>
<gene>
    <name evidence="2" type="ORF">DSCW_25150</name>
</gene>
<organism evidence="2 3">
    <name type="scientific">Desulfosarcina widdelii</name>
    <dbReference type="NCBI Taxonomy" id="947919"/>
    <lineage>
        <taxon>Bacteria</taxon>
        <taxon>Pseudomonadati</taxon>
        <taxon>Thermodesulfobacteriota</taxon>
        <taxon>Desulfobacteria</taxon>
        <taxon>Desulfobacterales</taxon>
        <taxon>Desulfosarcinaceae</taxon>
        <taxon>Desulfosarcina</taxon>
    </lineage>
</organism>
<dbReference type="InterPro" id="IPR004010">
    <property type="entry name" value="Double_Cache_2"/>
</dbReference>
<dbReference type="Pfam" id="PF08269">
    <property type="entry name" value="dCache_2"/>
    <property type="match status" value="1"/>
</dbReference>